<evidence type="ECO:0000256" key="10">
    <source>
        <dbReference type="SAM" id="SignalP"/>
    </source>
</evidence>
<evidence type="ECO:0000256" key="5">
    <source>
        <dbReference type="ARBA" id="ARBA00022801"/>
    </source>
</evidence>
<name>A0ABD1HE05_SALDI</name>
<dbReference type="InterPro" id="IPR006626">
    <property type="entry name" value="PbH1"/>
</dbReference>
<evidence type="ECO:0000256" key="4">
    <source>
        <dbReference type="ARBA" id="ARBA00022525"/>
    </source>
</evidence>
<comment type="subcellular location">
    <subcellularLocation>
        <location evidence="1">Secreted</location>
        <location evidence="1">Cell wall</location>
    </subcellularLocation>
</comment>
<gene>
    <name evidence="11" type="ORF">AAHA92_14020</name>
</gene>
<accession>A0ABD1HE05</accession>
<dbReference type="Proteomes" id="UP001567538">
    <property type="component" value="Unassembled WGS sequence"/>
</dbReference>
<dbReference type="InterPro" id="IPR011050">
    <property type="entry name" value="Pectin_lyase_fold/virulence"/>
</dbReference>
<dbReference type="InterPro" id="IPR000743">
    <property type="entry name" value="Glyco_hydro_28"/>
</dbReference>
<evidence type="ECO:0000256" key="6">
    <source>
        <dbReference type="ARBA" id="ARBA00023295"/>
    </source>
</evidence>
<dbReference type="FunFam" id="2.160.20.10:FF:000004">
    <property type="entry name" value="Pectin lyase-like superfamily protein"/>
    <property type="match status" value="1"/>
</dbReference>
<keyword evidence="3" id="KW-0134">Cell wall</keyword>
<feature type="active site" evidence="8">
    <location>
        <position position="236"/>
    </location>
</feature>
<dbReference type="Gene3D" id="2.160.20.10">
    <property type="entry name" value="Single-stranded right-handed beta-helix, Pectin lyase-like"/>
    <property type="match status" value="1"/>
</dbReference>
<organism evidence="11 12">
    <name type="scientific">Salvia divinorum</name>
    <name type="common">Maria pastora</name>
    <name type="synonym">Diviner's sage</name>
    <dbReference type="NCBI Taxonomy" id="28513"/>
    <lineage>
        <taxon>Eukaryota</taxon>
        <taxon>Viridiplantae</taxon>
        <taxon>Streptophyta</taxon>
        <taxon>Embryophyta</taxon>
        <taxon>Tracheophyta</taxon>
        <taxon>Spermatophyta</taxon>
        <taxon>Magnoliopsida</taxon>
        <taxon>eudicotyledons</taxon>
        <taxon>Gunneridae</taxon>
        <taxon>Pentapetalae</taxon>
        <taxon>asterids</taxon>
        <taxon>lamiids</taxon>
        <taxon>Lamiales</taxon>
        <taxon>Lamiaceae</taxon>
        <taxon>Nepetoideae</taxon>
        <taxon>Mentheae</taxon>
        <taxon>Salviinae</taxon>
        <taxon>Salvia</taxon>
        <taxon>Salvia subgen. Calosphace</taxon>
    </lineage>
</organism>
<keyword evidence="12" id="KW-1185">Reference proteome</keyword>
<dbReference type="GO" id="GO:0004650">
    <property type="term" value="F:polygalacturonase activity"/>
    <property type="evidence" value="ECO:0007669"/>
    <property type="project" value="UniProtKB-EC"/>
</dbReference>
<keyword evidence="4" id="KW-0964">Secreted</keyword>
<dbReference type="EC" id="3.2.1.15" evidence="11"/>
<dbReference type="SMART" id="SM00710">
    <property type="entry name" value="PbH1"/>
    <property type="match status" value="5"/>
</dbReference>
<evidence type="ECO:0000313" key="11">
    <source>
        <dbReference type="EMBL" id="KAL1553329.1"/>
    </source>
</evidence>
<keyword evidence="6 9" id="KW-0326">Glycosidase</keyword>
<keyword evidence="5 9" id="KW-0378">Hydrolase</keyword>
<evidence type="ECO:0000256" key="1">
    <source>
        <dbReference type="ARBA" id="ARBA00004191"/>
    </source>
</evidence>
<dbReference type="PANTHER" id="PTHR31375">
    <property type="match status" value="1"/>
</dbReference>
<dbReference type="Pfam" id="PF00295">
    <property type="entry name" value="Glyco_hydro_28"/>
    <property type="match status" value="1"/>
</dbReference>
<dbReference type="GO" id="GO:0071555">
    <property type="term" value="P:cell wall organization"/>
    <property type="evidence" value="ECO:0007669"/>
    <property type="project" value="UniProtKB-KW"/>
</dbReference>
<dbReference type="PROSITE" id="PS00502">
    <property type="entry name" value="POLYGALACTURONASE"/>
    <property type="match status" value="1"/>
</dbReference>
<evidence type="ECO:0000313" key="12">
    <source>
        <dbReference type="Proteomes" id="UP001567538"/>
    </source>
</evidence>
<evidence type="ECO:0000256" key="8">
    <source>
        <dbReference type="PROSITE-ProRule" id="PRU10052"/>
    </source>
</evidence>
<dbReference type="EMBL" id="JBEAFC010000006">
    <property type="protein sequence ID" value="KAL1553329.1"/>
    <property type="molecule type" value="Genomic_DNA"/>
</dbReference>
<comment type="similarity">
    <text evidence="2 9">Belongs to the glycosyl hydrolase 28 family.</text>
</comment>
<dbReference type="SUPFAM" id="SSF51126">
    <property type="entry name" value="Pectin lyase-like"/>
    <property type="match status" value="1"/>
</dbReference>
<evidence type="ECO:0000256" key="2">
    <source>
        <dbReference type="ARBA" id="ARBA00008834"/>
    </source>
</evidence>
<keyword evidence="7" id="KW-0961">Cell wall biogenesis/degradation</keyword>
<dbReference type="InterPro" id="IPR012334">
    <property type="entry name" value="Pectin_lyas_fold"/>
</dbReference>
<dbReference type="AlphaFoldDB" id="A0ABD1HE05"/>
<evidence type="ECO:0000256" key="7">
    <source>
        <dbReference type="ARBA" id="ARBA00023316"/>
    </source>
</evidence>
<sequence>MASNWLSRSIVSFFLLSIWSFHHVRCQINIFTVSQFGAIPDAQTDNKQAFLTAWKNACATDGGTISVPTGNYLLSDIEFLGPCIGQTNFVLNGTLTAPIVPTPNIDHWIMFRRVDSLSISGTSTLDGNGASYWKTKQSAIVTSLKLEFVNDVNMSDINSINSKKFHFVVHNCNGVTIANISATAPADSPNTDGIHLATSNDIRISDANFATGDDCISIGDGVTNMNITRVNCGPGHGISIGSLGLYPAEKEVRSIRVTNCNLTNTDNGLRIKTFGPSPPGLVSDISFEDIRVNNVLNPIIVDQHYCPNSKCDGGESRVSIKNVRFINVRGTSGTPIGVKIDCSKSQPCKGIELTGVGLTFKGNSTSALCSSADVKFLGSNQIPSRC</sequence>
<feature type="chain" id="PRO_5044829122" evidence="10">
    <location>
        <begin position="27"/>
        <end position="386"/>
    </location>
</feature>
<evidence type="ECO:0000256" key="3">
    <source>
        <dbReference type="ARBA" id="ARBA00022512"/>
    </source>
</evidence>
<reference evidence="11 12" key="1">
    <citation type="submission" date="2024-06" db="EMBL/GenBank/DDBJ databases">
        <title>A chromosome level genome sequence of Diviner's sage (Salvia divinorum).</title>
        <authorList>
            <person name="Ford S.A."/>
            <person name="Ro D.-K."/>
            <person name="Ness R.W."/>
            <person name="Phillips M.A."/>
        </authorList>
    </citation>
    <scope>NUCLEOTIDE SEQUENCE [LARGE SCALE GENOMIC DNA]</scope>
    <source>
        <strain evidence="11">SAF-2024a</strain>
        <tissue evidence="11">Leaf</tissue>
    </source>
</reference>
<comment type="caution">
    <text evidence="11">The sequence shown here is derived from an EMBL/GenBank/DDBJ whole genome shotgun (WGS) entry which is preliminary data.</text>
</comment>
<protein>
    <submittedName>
        <fullName evidence="11">Endo-polygalacturonase</fullName>
        <ecNumber evidence="11">3.2.1.15</ecNumber>
    </submittedName>
</protein>
<evidence type="ECO:0000256" key="9">
    <source>
        <dbReference type="RuleBase" id="RU361169"/>
    </source>
</evidence>
<feature type="signal peptide" evidence="10">
    <location>
        <begin position="1"/>
        <end position="26"/>
    </location>
</feature>
<keyword evidence="10" id="KW-0732">Signal</keyword>
<proteinExistence type="inferred from homology"/>